<evidence type="ECO:0000259" key="7">
    <source>
        <dbReference type="Pfam" id="PF07980"/>
    </source>
</evidence>
<dbReference type="InterPro" id="IPR011990">
    <property type="entry name" value="TPR-like_helical_dom_sf"/>
</dbReference>
<dbReference type="InterPro" id="IPR041662">
    <property type="entry name" value="SusD-like_2"/>
</dbReference>
<dbReference type="RefSeq" id="WP_345031519.1">
    <property type="nucleotide sequence ID" value="NZ_BAABEY010000032.1"/>
</dbReference>
<proteinExistence type="inferred from homology"/>
<gene>
    <name evidence="8" type="ORF">GCM10023091_34600</name>
</gene>
<feature type="chain" id="PRO_5046728154" evidence="6">
    <location>
        <begin position="23"/>
        <end position="601"/>
    </location>
</feature>
<keyword evidence="3 6" id="KW-0732">Signal</keyword>
<protein>
    <submittedName>
        <fullName evidence="8">RagB/SusD family nutrient uptake outer membrane protein</fullName>
    </submittedName>
</protein>
<evidence type="ECO:0000313" key="9">
    <source>
        <dbReference type="Proteomes" id="UP001501508"/>
    </source>
</evidence>
<evidence type="ECO:0000256" key="3">
    <source>
        <dbReference type="ARBA" id="ARBA00022729"/>
    </source>
</evidence>
<feature type="domain" description="RagB/SusD" evidence="7">
    <location>
        <begin position="313"/>
        <end position="599"/>
    </location>
</feature>
<feature type="signal peptide" evidence="6">
    <location>
        <begin position="1"/>
        <end position="22"/>
    </location>
</feature>
<accession>A0ABP8M7P0</accession>
<comment type="caution">
    <text evidence="8">The sequence shown here is derived from an EMBL/GenBank/DDBJ whole genome shotgun (WGS) entry which is preliminary data.</text>
</comment>
<evidence type="ECO:0000256" key="6">
    <source>
        <dbReference type="SAM" id="SignalP"/>
    </source>
</evidence>
<dbReference type="InterPro" id="IPR012944">
    <property type="entry name" value="SusD_RagB_dom"/>
</dbReference>
<comment type="subcellular location">
    <subcellularLocation>
        <location evidence="1">Cell outer membrane</location>
    </subcellularLocation>
</comment>
<evidence type="ECO:0000313" key="8">
    <source>
        <dbReference type="EMBL" id="GAA4444449.1"/>
    </source>
</evidence>
<evidence type="ECO:0000256" key="4">
    <source>
        <dbReference type="ARBA" id="ARBA00023136"/>
    </source>
</evidence>
<dbReference type="PROSITE" id="PS51257">
    <property type="entry name" value="PROKAR_LIPOPROTEIN"/>
    <property type="match status" value="1"/>
</dbReference>
<dbReference type="EMBL" id="BAABEY010000032">
    <property type="protein sequence ID" value="GAA4444449.1"/>
    <property type="molecule type" value="Genomic_DNA"/>
</dbReference>
<dbReference type="Gene3D" id="1.25.40.390">
    <property type="match status" value="1"/>
</dbReference>
<evidence type="ECO:0000256" key="2">
    <source>
        <dbReference type="ARBA" id="ARBA00006275"/>
    </source>
</evidence>
<dbReference type="Proteomes" id="UP001501508">
    <property type="component" value="Unassembled WGS sequence"/>
</dbReference>
<keyword evidence="5" id="KW-0998">Cell outer membrane</keyword>
<reference evidence="9" key="1">
    <citation type="journal article" date="2019" name="Int. J. Syst. Evol. Microbiol.">
        <title>The Global Catalogue of Microorganisms (GCM) 10K type strain sequencing project: providing services to taxonomists for standard genome sequencing and annotation.</title>
        <authorList>
            <consortium name="The Broad Institute Genomics Platform"/>
            <consortium name="The Broad Institute Genome Sequencing Center for Infectious Disease"/>
            <person name="Wu L."/>
            <person name="Ma J."/>
        </authorList>
    </citation>
    <scope>NUCLEOTIDE SEQUENCE [LARGE SCALE GENOMIC DNA]</scope>
    <source>
        <strain evidence="9">JCM 31920</strain>
    </source>
</reference>
<dbReference type="SUPFAM" id="SSF48452">
    <property type="entry name" value="TPR-like"/>
    <property type="match status" value="1"/>
</dbReference>
<dbReference type="Pfam" id="PF07980">
    <property type="entry name" value="SusD_RagB"/>
    <property type="match status" value="1"/>
</dbReference>
<dbReference type="Pfam" id="PF12771">
    <property type="entry name" value="SusD-like_2"/>
    <property type="match status" value="1"/>
</dbReference>
<keyword evidence="4" id="KW-0472">Membrane</keyword>
<evidence type="ECO:0000256" key="5">
    <source>
        <dbReference type="ARBA" id="ARBA00023237"/>
    </source>
</evidence>
<evidence type="ECO:0000256" key="1">
    <source>
        <dbReference type="ARBA" id="ARBA00004442"/>
    </source>
</evidence>
<keyword evidence="9" id="KW-1185">Reference proteome</keyword>
<organism evidence="8 9">
    <name type="scientific">Ravibacter arvi</name>
    <dbReference type="NCBI Taxonomy" id="2051041"/>
    <lineage>
        <taxon>Bacteria</taxon>
        <taxon>Pseudomonadati</taxon>
        <taxon>Bacteroidota</taxon>
        <taxon>Cytophagia</taxon>
        <taxon>Cytophagales</taxon>
        <taxon>Spirosomataceae</taxon>
        <taxon>Ravibacter</taxon>
    </lineage>
</organism>
<comment type="similarity">
    <text evidence="2">Belongs to the SusD family.</text>
</comment>
<sequence>MKINYSRILVFAAALFAGSACNDTLNLTPLDALTPEQAFKSEQNLKMYINSLYELPGTFPPASHIFGVPSNTGISEFQYVTDARSDLTFNGQFVEKYYVPGAFTALDEPFWYWDELRRINYFLDNYKNSDAPENIKKHYAGIARWFRAKFYFDKVKHFGDVPWYSSALGSTDQGLYKARDPRTVVMDSVLADLDFAISNISDQKDNSGTTITKWVALGLKSRICLFEGTFRKYHPEYALPEAEKWLQLAADAAAGVMNSGQYSIYSTAQSGKDYQSLFISDNSISAEVLLTNAHDEKLQVWNASTNHYSNIGGRYMTSLNKRFVNTYLNLDGSRFTDLPGYDTLFFSREVKNRDLRLSQTIRTPGYTRTNGATPAPFGGVSTTLYHPIKYSNPDPFYDGIDRNTNDIPLMRYAEILLNFAEARAELGTFTAADWDNSIALLRKRAGITDTKMPATLDPYLKANFFPDVTSIAIMEIRRDRAIELILERFRWDDLIRWKAARNLEKETDGIYVPAMDVLYDLNEDKAPDIAFVTAAPAKPVPGVFYMVIDDKSIRLSEGNKGRLIVKPTMTKAFPDYKYLAPIPPLQLQLNSSLTQNPGWED</sequence>
<name>A0ABP8M7P0_9BACT</name>